<dbReference type="InterPro" id="IPR004299">
    <property type="entry name" value="MBOAT_fam"/>
</dbReference>
<gene>
    <name evidence="8" type="ORF">BSTOLATCC_MIC27307</name>
</gene>
<evidence type="ECO:0000256" key="1">
    <source>
        <dbReference type="ARBA" id="ARBA00004141"/>
    </source>
</evidence>
<feature type="transmembrane region" description="Helical" evidence="7">
    <location>
        <begin position="250"/>
        <end position="268"/>
    </location>
</feature>
<keyword evidence="4 7" id="KW-1133">Transmembrane helix</keyword>
<feature type="transmembrane region" description="Helical" evidence="7">
    <location>
        <begin position="95"/>
        <end position="114"/>
    </location>
</feature>
<evidence type="ECO:0000256" key="6">
    <source>
        <dbReference type="ARBA" id="ARBA00023315"/>
    </source>
</evidence>
<keyword evidence="2" id="KW-0808">Transferase</keyword>
<dbReference type="GO" id="GO:0016020">
    <property type="term" value="C:membrane"/>
    <property type="evidence" value="ECO:0007669"/>
    <property type="project" value="UniProtKB-SubCell"/>
</dbReference>
<dbReference type="PANTHER" id="PTHR13906:SF4">
    <property type="entry name" value="LYSOPHOSPHOLIPID ACYLTRANSFERASE 6"/>
    <property type="match status" value="1"/>
</dbReference>
<evidence type="ECO:0000256" key="3">
    <source>
        <dbReference type="ARBA" id="ARBA00022692"/>
    </source>
</evidence>
<organism evidence="8 9">
    <name type="scientific">Blepharisma stoltei</name>
    <dbReference type="NCBI Taxonomy" id="1481888"/>
    <lineage>
        <taxon>Eukaryota</taxon>
        <taxon>Sar</taxon>
        <taxon>Alveolata</taxon>
        <taxon>Ciliophora</taxon>
        <taxon>Postciliodesmatophora</taxon>
        <taxon>Heterotrichea</taxon>
        <taxon>Heterotrichida</taxon>
        <taxon>Blepharismidae</taxon>
        <taxon>Blepharisma</taxon>
    </lineage>
</organism>
<dbReference type="AlphaFoldDB" id="A0AAU9J457"/>
<evidence type="ECO:0000256" key="7">
    <source>
        <dbReference type="SAM" id="Phobius"/>
    </source>
</evidence>
<dbReference type="Proteomes" id="UP001162131">
    <property type="component" value="Unassembled WGS sequence"/>
</dbReference>
<dbReference type="GO" id="GO:0016746">
    <property type="term" value="F:acyltransferase activity"/>
    <property type="evidence" value="ECO:0007669"/>
    <property type="project" value="UniProtKB-KW"/>
</dbReference>
<dbReference type="InterPro" id="IPR049941">
    <property type="entry name" value="LPLAT_7/PORCN-like"/>
</dbReference>
<dbReference type="Pfam" id="PF03062">
    <property type="entry name" value="MBOAT"/>
    <property type="match status" value="1"/>
</dbReference>
<evidence type="ECO:0000256" key="2">
    <source>
        <dbReference type="ARBA" id="ARBA00022679"/>
    </source>
</evidence>
<feature type="transmembrane region" description="Helical" evidence="7">
    <location>
        <begin position="403"/>
        <end position="427"/>
    </location>
</feature>
<evidence type="ECO:0000256" key="4">
    <source>
        <dbReference type="ARBA" id="ARBA00022989"/>
    </source>
</evidence>
<feature type="transmembrane region" description="Helical" evidence="7">
    <location>
        <begin position="434"/>
        <end position="450"/>
    </location>
</feature>
<keyword evidence="6" id="KW-0012">Acyltransferase</keyword>
<evidence type="ECO:0000313" key="8">
    <source>
        <dbReference type="EMBL" id="CAG9320724.1"/>
    </source>
</evidence>
<evidence type="ECO:0000256" key="5">
    <source>
        <dbReference type="ARBA" id="ARBA00023136"/>
    </source>
</evidence>
<keyword evidence="9" id="KW-1185">Reference proteome</keyword>
<feature type="transmembrane region" description="Helical" evidence="7">
    <location>
        <begin position="51"/>
        <end position="66"/>
    </location>
</feature>
<keyword evidence="3 7" id="KW-0812">Transmembrane</keyword>
<reference evidence="8" key="1">
    <citation type="submission" date="2021-09" db="EMBL/GenBank/DDBJ databases">
        <authorList>
            <consortium name="AG Swart"/>
            <person name="Singh M."/>
            <person name="Singh A."/>
            <person name="Seah K."/>
            <person name="Emmerich C."/>
        </authorList>
    </citation>
    <scope>NUCLEOTIDE SEQUENCE</scope>
    <source>
        <strain evidence="8">ATCC30299</strain>
    </source>
</reference>
<accession>A0AAU9J457</accession>
<protein>
    <submittedName>
        <fullName evidence="8">Uncharacterized protein</fullName>
    </submittedName>
</protein>
<dbReference type="PANTHER" id="PTHR13906">
    <property type="entry name" value="PORCUPINE"/>
    <property type="match status" value="1"/>
</dbReference>
<evidence type="ECO:0000313" key="9">
    <source>
        <dbReference type="Proteomes" id="UP001162131"/>
    </source>
</evidence>
<name>A0AAU9J457_9CILI</name>
<keyword evidence="5 7" id="KW-0472">Membrane</keyword>
<comment type="caution">
    <text evidence="8">The sequence shown here is derived from an EMBL/GenBank/DDBJ whole genome shotgun (WGS) entry which is preliminary data.</text>
</comment>
<comment type="subcellular location">
    <subcellularLocation>
        <location evidence="1">Membrane</location>
        <topology evidence="1">Multi-pass membrane protein</topology>
    </subcellularLocation>
</comment>
<dbReference type="EMBL" id="CAJZBQ010000027">
    <property type="protein sequence ID" value="CAG9320724.1"/>
    <property type="molecule type" value="Genomic_DNA"/>
</dbReference>
<proteinExistence type="predicted"/>
<feature type="transmembrane region" description="Helical" evidence="7">
    <location>
        <begin position="213"/>
        <end position="230"/>
    </location>
</feature>
<feature type="transmembrane region" description="Helical" evidence="7">
    <location>
        <begin position="357"/>
        <end position="379"/>
    </location>
</feature>
<sequence>MACSWIESKYEVLGSIVGVPADQAKLLTTFLMSVLLGIIQHKYVHGARKRHIYSITFGLLFGLFQFGLDGLVNFAFSSSVVYLMLMLIPREKVALPVFVFSLGFLSYVHIYRMVTDWMGWKMDASGLQMMLTCKLSSLAFCYQDGYTMKKNPEKVPPEQKTLIVDVLPSLLEYYSYLCFYAGFIIGPPFEFMEYLRYVREVGEYEKSPSTVKPALITLGKSLVFMVLLLLGDHYFPYQLCGSPEFYEYSFLYRVFYFNMAMVVCKIRYTTGWKFTEAGMTASGLGYAGKDKAGNDSWSRSVSIVYEKAEFAWTAKEMIDNWNIPVSIWIRRYIYSRIIYESPNPSAKRRSFAQHSSFVISGFWHGFYPSYYIMFFWFSIHSEISKMVYSSNWSFLPFKDALKWIAWGVQWQIGNCLGIIFVLLDFFLVYSFLKAIYFWPLLTLSIGWLFFKVTGLHRQARKTKIQ</sequence>
<dbReference type="GO" id="GO:0030258">
    <property type="term" value="P:lipid modification"/>
    <property type="evidence" value="ECO:0007669"/>
    <property type="project" value="TreeGrafter"/>
</dbReference>